<keyword evidence="5" id="KW-0812">Transmembrane</keyword>
<evidence type="ECO:0000256" key="1">
    <source>
        <dbReference type="ARBA" id="ARBA00004442"/>
    </source>
</evidence>
<dbReference type="InParanoid" id="A0A3N0V1P7"/>
<dbReference type="InterPro" id="IPR010130">
    <property type="entry name" value="T1SS_OMP_TolC"/>
</dbReference>
<sequence length="425" mass="45046">MTPNLTRLAALALFAACAPAQALSLRAAATAALHHDPRFDQSEAEIEAARAGETVARAGSSLSLGFAADVGRSDFETDAPFPASGVRTPSSFSLAASQPLYTGGRTAALEDSARRAVEAALEKRRDVGGKLILATLTAYLDVKRDRETLRLSTVNRETLTQARGDVDKRYQAGEATRTDLALAEARLAEAAANVERSQAQLRASEIALTRLLGTLPADLDAPWPEFIATATSREEAISQSHTAPGVLSAQHSSRAAQGQIRAAAAERLPKLSLDARAGTQDDSDFGYDRLSTWAVQLKLQVPILTGGLVNARVREASAKASSAQYAAADTEAYYAETAAREWELLRASGPVIAAYQSQVRAAELALDGVGKELKVGSRTTLDLLDAERDLLSAQVNLVGAQRDRAVTAFRLLAACGKLELENVPD</sequence>
<evidence type="ECO:0000256" key="8">
    <source>
        <dbReference type="SAM" id="Coils"/>
    </source>
</evidence>
<evidence type="ECO:0000256" key="4">
    <source>
        <dbReference type="ARBA" id="ARBA00022452"/>
    </source>
</evidence>
<keyword evidence="9" id="KW-0732">Signal</keyword>
<dbReference type="InterPro" id="IPR003423">
    <property type="entry name" value="OMP_efflux"/>
</dbReference>
<dbReference type="NCBIfam" id="TIGR01844">
    <property type="entry name" value="type_I_sec_TolC"/>
    <property type="match status" value="1"/>
</dbReference>
<dbReference type="Pfam" id="PF02321">
    <property type="entry name" value="OEP"/>
    <property type="match status" value="2"/>
</dbReference>
<keyword evidence="7" id="KW-0998">Cell outer membrane</keyword>
<accession>A0A3N0V1P7</accession>
<evidence type="ECO:0000256" key="3">
    <source>
        <dbReference type="ARBA" id="ARBA00022448"/>
    </source>
</evidence>
<dbReference type="AlphaFoldDB" id="A0A3N0V1P7"/>
<reference evidence="10 11" key="1">
    <citation type="submission" date="2018-10" db="EMBL/GenBank/DDBJ databases">
        <authorList>
            <person name="Chen W.-M."/>
        </authorList>
    </citation>
    <scope>NUCLEOTIDE SEQUENCE [LARGE SCALE GENOMIC DNA]</scope>
    <source>
        <strain evidence="10 11">THS-13</strain>
    </source>
</reference>
<feature type="chain" id="PRO_5018321711" description="Type I secretion protein TolC" evidence="9">
    <location>
        <begin position="23"/>
        <end position="425"/>
    </location>
</feature>
<dbReference type="GO" id="GO:0015288">
    <property type="term" value="F:porin activity"/>
    <property type="evidence" value="ECO:0007669"/>
    <property type="project" value="TreeGrafter"/>
</dbReference>
<evidence type="ECO:0000313" key="11">
    <source>
        <dbReference type="Proteomes" id="UP000282106"/>
    </source>
</evidence>
<gene>
    <name evidence="10" type="ORF">ED208_15610</name>
</gene>
<evidence type="ECO:0000256" key="5">
    <source>
        <dbReference type="ARBA" id="ARBA00022692"/>
    </source>
</evidence>
<organism evidence="10 11">
    <name type="scientific">Stagnimonas aquatica</name>
    <dbReference type="NCBI Taxonomy" id="2689987"/>
    <lineage>
        <taxon>Bacteria</taxon>
        <taxon>Pseudomonadati</taxon>
        <taxon>Pseudomonadota</taxon>
        <taxon>Gammaproteobacteria</taxon>
        <taxon>Nevskiales</taxon>
        <taxon>Nevskiaceae</taxon>
        <taxon>Stagnimonas</taxon>
    </lineage>
</organism>
<evidence type="ECO:0000256" key="7">
    <source>
        <dbReference type="ARBA" id="ARBA00023237"/>
    </source>
</evidence>
<evidence type="ECO:0000256" key="2">
    <source>
        <dbReference type="ARBA" id="ARBA00007613"/>
    </source>
</evidence>
<keyword evidence="3" id="KW-0813">Transport</keyword>
<dbReference type="SUPFAM" id="SSF56954">
    <property type="entry name" value="Outer membrane efflux proteins (OEP)"/>
    <property type="match status" value="1"/>
</dbReference>
<dbReference type="RefSeq" id="WP_123212856.1">
    <property type="nucleotide sequence ID" value="NZ_RJVO01000009.1"/>
</dbReference>
<dbReference type="PANTHER" id="PTHR30026">
    <property type="entry name" value="OUTER MEMBRANE PROTEIN TOLC"/>
    <property type="match status" value="1"/>
</dbReference>
<dbReference type="GO" id="GO:1990281">
    <property type="term" value="C:efflux pump complex"/>
    <property type="evidence" value="ECO:0007669"/>
    <property type="project" value="TreeGrafter"/>
</dbReference>
<dbReference type="Gene3D" id="1.20.1600.10">
    <property type="entry name" value="Outer membrane efflux proteins (OEP)"/>
    <property type="match status" value="1"/>
</dbReference>
<evidence type="ECO:0000256" key="9">
    <source>
        <dbReference type="SAM" id="SignalP"/>
    </source>
</evidence>
<proteinExistence type="inferred from homology"/>
<dbReference type="InterPro" id="IPR051906">
    <property type="entry name" value="TolC-like"/>
</dbReference>
<keyword evidence="4" id="KW-1134">Transmembrane beta strand</keyword>
<evidence type="ECO:0008006" key="12">
    <source>
        <dbReference type="Google" id="ProtNLM"/>
    </source>
</evidence>
<dbReference type="GO" id="GO:0015562">
    <property type="term" value="F:efflux transmembrane transporter activity"/>
    <property type="evidence" value="ECO:0007669"/>
    <property type="project" value="InterPro"/>
</dbReference>
<protein>
    <recommendedName>
        <fullName evidence="12">Type I secretion protein TolC</fullName>
    </recommendedName>
</protein>
<feature type="coiled-coil region" evidence="8">
    <location>
        <begin position="180"/>
        <end position="207"/>
    </location>
</feature>
<dbReference type="PANTHER" id="PTHR30026:SF22">
    <property type="entry name" value="OUTER MEMBRANE EFFLUX PROTEIN"/>
    <property type="match status" value="1"/>
</dbReference>
<keyword evidence="6" id="KW-0472">Membrane</keyword>
<dbReference type="Proteomes" id="UP000282106">
    <property type="component" value="Unassembled WGS sequence"/>
</dbReference>
<feature type="signal peptide" evidence="9">
    <location>
        <begin position="1"/>
        <end position="22"/>
    </location>
</feature>
<comment type="subcellular location">
    <subcellularLocation>
        <location evidence="1">Cell outer membrane</location>
    </subcellularLocation>
</comment>
<name>A0A3N0V1P7_9GAMM</name>
<keyword evidence="8" id="KW-0175">Coiled coil</keyword>
<evidence type="ECO:0000256" key="6">
    <source>
        <dbReference type="ARBA" id="ARBA00023136"/>
    </source>
</evidence>
<dbReference type="GO" id="GO:0009279">
    <property type="term" value="C:cell outer membrane"/>
    <property type="evidence" value="ECO:0007669"/>
    <property type="project" value="UniProtKB-SubCell"/>
</dbReference>
<keyword evidence="11" id="KW-1185">Reference proteome</keyword>
<comment type="caution">
    <text evidence="10">The sequence shown here is derived from an EMBL/GenBank/DDBJ whole genome shotgun (WGS) entry which is preliminary data.</text>
</comment>
<dbReference type="EMBL" id="RJVO01000009">
    <property type="protein sequence ID" value="ROH86461.1"/>
    <property type="molecule type" value="Genomic_DNA"/>
</dbReference>
<comment type="similarity">
    <text evidence="2">Belongs to the outer membrane factor (OMF) (TC 1.B.17) family.</text>
</comment>
<evidence type="ECO:0000313" key="10">
    <source>
        <dbReference type="EMBL" id="ROH86461.1"/>
    </source>
</evidence>